<dbReference type="RefSeq" id="WP_271021137.1">
    <property type="nucleotide sequence ID" value="NZ_JAQHXR010000002.1"/>
</dbReference>
<dbReference type="Gene3D" id="2.70.70.10">
    <property type="entry name" value="Glucose Permease (Domain IIA)"/>
    <property type="match status" value="1"/>
</dbReference>
<feature type="coiled-coil region" evidence="2">
    <location>
        <begin position="47"/>
        <end position="102"/>
    </location>
</feature>
<dbReference type="InterPro" id="IPR050570">
    <property type="entry name" value="Cell_wall_metabolism_enzyme"/>
</dbReference>
<dbReference type="InterPro" id="IPR016047">
    <property type="entry name" value="M23ase_b-sheet_dom"/>
</dbReference>
<proteinExistence type="predicted"/>
<keyword evidence="3" id="KW-0472">Membrane</keyword>
<feature type="domain" description="M23ase beta-sheet core" evidence="4">
    <location>
        <begin position="167"/>
        <end position="263"/>
    </location>
</feature>
<keyword evidence="3" id="KW-1133">Transmembrane helix</keyword>
<keyword evidence="2" id="KW-0175">Coiled coil</keyword>
<reference evidence="5 6" key="1">
    <citation type="submission" date="2023-01" db="EMBL/GenBank/DDBJ databases">
        <title>Description of Helicobacter ibis sp. nov. isolated from faecal droppings of black-faced ibis (Theristicus melanopis).</title>
        <authorList>
            <person name="Lopez-Cantillo M."/>
            <person name="Vidal-Veuthey B."/>
            <person name="Mella A."/>
            <person name="De La Haba R."/>
            <person name="Collado L."/>
        </authorList>
    </citation>
    <scope>NUCLEOTIDE SEQUENCE [LARGE SCALE GENOMIC DNA]</scope>
    <source>
        <strain evidence="5 6">A82</strain>
    </source>
</reference>
<evidence type="ECO:0000256" key="3">
    <source>
        <dbReference type="SAM" id="Phobius"/>
    </source>
</evidence>
<evidence type="ECO:0000259" key="4">
    <source>
        <dbReference type="Pfam" id="PF01551"/>
    </source>
</evidence>
<evidence type="ECO:0000256" key="1">
    <source>
        <dbReference type="ARBA" id="ARBA00022729"/>
    </source>
</evidence>
<dbReference type="Pfam" id="PF01551">
    <property type="entry name" value="Peptidase_M23"/>
    <property type="match status" value="1"/>
</dbReference>
<organism evidence="5 6">
    <name type="scientific">Helicobacter ibis</name>
    <dbReference type="NCBI Taxonomy" id="2962633"/>
    <lineage>
        <taxon>Bacteria</taxon>
        <taxon>Pseudomonadati</taxon>
        <taxon>Campylobacterota</taxon>
        <taxon>Epsilonproteobacteria</taxon>
        <taxon>Campylobacterales</taxon>
        <taxon>Helicobacteraceae</taxon>
        <taxon>Helicobacter</taxon>
    </lineage>
</organism>
<dbReference type="PANTHER" id="PTHR21666">
    <property type="entry name" value="PEPTIDASE-RELATED"/>
    <property type="match status" value="1"/>
</dbReference>
<evidence type="ECO:0000256" key="2">
    <source>
        <dbReference type="SAM" id="Coils"/>
    </source>
</evidence>
<keyword evidence="6" id="KW-1185">Reference proteome</keyword>
<gene>
    <name evidence="5" type="ORF">PF021_04040</name>
</gene>
<dbReference type="CDD" id="cd12797">
    <property type="entry name" value="M23_peptidase"/>
    <property type="match status" value="1"/>
</dbReference>
<keyword evidence="3" id="KW-0812">Transmembrane</keyword>
<accession>A0ABT4VDQ9</accession>
<keyword evidence="1" id="KW-0732">Signal</keyword>
<evidence type="ECO:0000313" key="6">
    <source>
        <dbReference type="Proteomes" id="UP001210261"/>
    </source>
</evidence>
<dbReference type="SUPFAM" id="SSF51261">
    <property type="entry name" value="Duplicated hybrid motif"/>
    <property type="match status" value="1"/>
</dbReference>
<name>A0ABT4VDQ9_9HELI</name>
<comment type="caution">
    <text evidence="5">The sequence shown here is derived from an EMBL/GenBank/DDBJ whole genome shotgun (WGS) entry which is preliminary data.</text>
</comment>
<dbReference type="Proteomes" id="UP001210261">
    <property type="component" value="Unassembled WGS sequence"/>
</dbReference>
<feature type="transmembrane region" description="Helical" evidence="3">
    <location>
        <begin position="28"/>
        <end position="51"/>
    </location>
</feature>
<dbReference type="PANTHER" id="PTHR21666:SF289">
    <property type="entry name" value="L-ALA--D-GLU ENDOPEPTIDASE"/>
    <property type="match status" value="1"/>
</dbReference>
<dbReference type="EMBL" id="JAQHXR010000002">
    <property type="protein sequence ID" value="MDA3968842.1"/>
    <property type="molecule type" value="Genomic_DNA"/>
</dbReference>
<dbReference type="InterPro" id="IPR011055">
    <property type="entry name" value="Dup_hybrid_motif"/>
</dbReference>
<evidence type="ECO:0000313" key="5">
    <source>
        <dbReference type="EMBL" id="MDA3968842.1"/>
    </source>
</evidence>
<sequence length="311" mass="35501">MVKNRFVITITDINGSKQYNIHQYMKQIVLYIILLIIAIFLFSFVSIRLLLNEVKEIENKRDLMQQEYLKINDKNEKLQALIEEKTDELVKVSDRIEDLEGIVGLSNETRDVSDLSLIERVDLASITGAQKAFVMQLIPNGVPIRSEYRTTAKWGSRVHPILKRVHSHTGIDYGVPIGTPVYAPADGVADFTGNGYNGGYGIMVKLEHSFGFKTFYAHLNKIVVKKGEFVRRGQLIAYTGNTGRSTGPHLHYEIRHLGRDLDPEPFTEWTMKNYTQIFEKEASIKWQSLLTMINKLSEIRETPALSLKAQE</sequence>
<protein>
    <submittedName>
        <fullName evidence="5">M23 family metallopeptidase</fullName>
    </submittedName>
</protein>